<feature type="region of interest" description="Disordered" evidence="1">
    <location>
        <begin position="231"/>
        <end position="262"/>
    </location>
</feature>
<sequence length="262" mass="30051">MSSSLKKEIEKRWAIEEGRVAREVEKGSHIGKEEKRDLGTKENAHVKGVILTIAGGSTRLDSKRTRKKYERQTRPRRVREMVLNVEIEEYITFGSKDVGVEMGSQNDPMVIKIDIANFTVHKVLLDNDSLANIIFKDVLRKMGLDGARLDLVQTPLIDFGGSEVTSFGTTKLSVSIREDLKRETRMVKLLVVDTPFSYTVMLRRSVLNLFRAIVSTYHLKMKLPTRNRVGKYPATRKKPRDAKFVPKKWQPGRTEPKVDRRK</sequence>
<name>A0AAW2LU69_9LAMI</name>
<accession>A0AAW2LU69</accession>
<evidence type="ECO:0000313" key="2">
    <source>
        <dbReference type="EMBL" id="KAL0322029.1"/>
    </source>
</evidence>
<proteinExistence type="predicted"/>
<reference evidence="2" key="2">
    <citation type="journal article" date="2024" name="Plant">
        <title>Genomic evolution and insights into agronomic trait innovations of Sesamum species.</title>
        <authorList>
            <person name="Miao H."/>
            <person name="Wang L."/>
            <person name="Qu L."/>
            <person name="Liu H."/>
            <person name="Sun Y."/>
            <person name="Le M."/>
            <person name="Wang Q."/>
            <person name="Wei S."/>
            <person name="Zheng Y."/>
            <person name="Lin W."/>
            <person name="Duan Y."/>
            <person name="Cao H."/>
            <person name="Xiong S."/>
            <person name="Wang X."/>
            <person name="Wei L."/>
            <person name="Li C."/>
            <person name="Ma Q."/>
            <person name="Ju M."/>
            <person name="Zhao R."/>
            <person name="Li G."/>
            <person name="Mu C."/>
            <person name="Tian Q."/>
            <person name="Mei H."/>
            <person name="Zhang T."/>
            <person name="Gao T."/>
            <person name="Zhang H."/>
        </authorList>
    </citation>
    <scope>NUCLEOTIDE SEQUENCE</scope>
    <source>
        <strain evidence="2">KEN8</strain>
    </source>
</reference>
<comment type="caution">
    <text evidence="2">The sequence shown here is derived from an EMBL/GenBank/DDBJ whole genome shotgun (WGS) entry which is preliminary data.</text>
</comment>
<dbReference type="PANTHER" id="PTHR33240:SF17">
    <property type="entry name" value="EUKARYOTIC PEPTIDE CHAIN RELEASE FACTOR GTP-BINDING SUBUNIT-LIKE"/>
    <property type="match status" value="1"/>
</dbReference>
<gene>
    <name evidence="2" type="ORF">Scaly_2499300</name>
</gene>
<dbReference type="AlphaFoldDB" id="A0AAW2LU69"/>
<organism evidence="2">
    <name type="scientific">Sesamum calycinum</name>
    <dbReference type="NCBI Taxonomy" id="2727403"/>
    <lineage>
        <taxon>Eukaryota</taxon>
        <taxon>Viridiplantae</taxon>
        <taxon>Streptophyta</taxon>
        <taxon>Embryophyta</taxon>
        <taxon>Tracheophyta</taxon>
        <taxon>Spermatophyta</taxon>
        <taxon>Magnoliopsida</taxon>
        <taxon>eudicotyledons</taxon>
        <taxon>Gunneridae</taxon>
        <taxon>Pentapetalae</taxon>
        <taxon>asterids</taxon>
        <taxon>lamiids</taxon>
        <taxon>Lamiales</taxon>
        <taxon>Pedaliaceae</taxon>
        <taxon>Sesamum</taxon>
    </lineage>
</organism>
<protein>
    <submittedName>
        <fullName evidence="2">Uncharacterized protein</fullName>
    </submittedName>
</protein>
<feature type="compositionally biased region" description="Basic residues" evidence="1">
    <location>
        <begin position="231"/>
        <end position="240"/>
    </location>
</feature>
<evidence type="ECO:0000256" key="1">
    <source>
        <dbReference type="SAM" id="MobiDB-lite"/>
    </source>
</evidence>
<reference evidence="2" key="1">
    <citation type="submission" date="2020-06" db="EMBL/GenBank/DDBJ databases">
        <authorList>
            <person name="Li T."/>
            <person name="Hu X."/>
            <person name="Zhang T."/>
            <person name="Song X."/>
            <person name="Zhang H."/>
            <person name="Dai N."/>
            <person name="Sheng W."/>
            <person name="Hou X."/>
            <person name="Wei L."/>
        </authorList>
    </citation>
    <scope>NUCLEOTIDE SEQUENCE</scope>
    <source>
        <strain evidence="2">KEN8</strain>
        <tissue evidence="2">Leaf</tissue>
    </source>
</reference>
<dbReference type="PANTHER" id="PTHR33240">
    <property type="entry name" value="OS08G0508500 PROTEIN"/>
    <property type="match status" value="1"/>
</dbReference>
<dbReference type="EMBL" id="JACGWM010000016">
    <property type="protein sequence ID" value="KAL0322029.1"/>
    <property type="molecule type" value="Genomic_DNA"/>
</dbReference>